<dbReference type="InterPro" id="IPR010758">
    <property type="entry name" value="Trans-2-enoyl-CoA_reductase"/>
</dbReference>
<keyword evidence="4" id="KW-0444">Lipid biosynthesis</keyword>
<keyword evidence="8" id="KW-0443">Lipid metabolism</keyword>
<feature type="domain" description="Trans-2-enoyl-CoA reductase-like NAD(P)H binding" evidence="13">
    <location>
        <begin position="4"/>
        <end position="78"/>
    </location>
</feature>
<name>A0A5R9DUF1_9LACT</name>
<dbReference type="Pfam" id="PF07055">
    <property type="entry name" value="Eno-Rase_FAD_bd"/>
    <property type="match status" value="1"/>
</dbReference>
<dbReference type="Proteomes" id="UP000306420">
    <property type="component" value="Unassembled WGS sequence"/>
</dbReference>
<evidence type="ECO:0000256" key="6">
    <source>
        <dbReference type="ARBA" id="ARBA00023002"/>
    </source>
</evidence>
<evidence type="ECO:0000256" key="7">
    <source>
        <dbReference type="ARBA" id="ARBA00023027"/>
    </source>
</evidence>
<reference evidence="14 15" key="1">
    <citation type="submission" date="2019-05" db="EMBL/GenBank/DDBJ databases">
        <title>The metagenome of a microbial culture collection derived from dairy environment covers the genomic content of the human microbiome.</title>
        <authorList>
            <person name="Roder T."/>
            <person name="Wuthrich D."/>
            <person name="Sattari Z."/>
            <person name="Von Ah U."/>
            <person name="Bar C."/>
            <person name="Ronchi F."/>
            <person name="Macpherson A.J."/>
            <person name="Ganal-Vonarburg S.C."/>
            <person name="Bruggmann R."/>
            <person name="Vergeres G."/>
        </authorList>
    </citation>
    <scope>NUCLEOTIDE SEQUENCE [LARGE SCALE GENOMIC DNA]</scope>
    <source>
        <strain evidence="14 15">FAM 24227</strain>
    </source>
</reference>
<dbReference type="InterPro" id="IPR024906">
    <property type="entry name" value="Eno_Rdtase_FAD-bd_dom"/>
</dbReference>
<evidence type="ECO:0000313" key="14">
    <source>
        <dbReference type="EMBL" id="TLQ39982.1"/>
    </source>
</evidence>
<dbReference type="GO" id="GO:0050343">
    <property type="term" value="F:trans-2-enoyl-CoA reductase (NADH) activity"/>
    <property type="evidence" value="ECO:0007669"/>
    <property type="project" value="UniProtKB-EC"/>
</dbReference>
<dbReference type="GO" id="GO:0004318">
    <property type="term" value="F:enoyl-[acyl-carrier-protein] reductase (NADH) activity"/>
    <property type="evidence" value="ECO:0007669"/>
    <property type="project" value="TreeGrafter"/>
</dbReference>
<dbReference type="NCBIfam" id="NF010177">
    <property type="entry name" value="PRK13656.1"/>
    <property type="match status" value="1"/>
</dbReference>
<dbReference type="PANTHER" id="PTHR37480">
    <property type="entry name" value="ENOYL-[ACYL-CARRIER-PROTEIN] REDUCTASE [NADH]"/>
    <property type="match status" value="1"/>
</dbReference>
<evidence type="ECO:0000256" key="2">
    <source>
        <dbReference type="ARBA" id="ARBA00011245"/>
    </source>
</evidence>
<evidence type="ECO:0000259" key="11">
    <source>
        <dbReference type="Pfam" id="PF07055"/>
    </source>
</evidence>
<dbReference type="EC" id="1.3.1.44" evidence="3"/>
<proteinExistence type="predicted"/>
<feature type="domain" description="Enoyl reductase FAD binding" evidence="11">
    <location>
        <begin position="325"/>
        <end position="381"/>
    </location>
</feature>
<keyword evidence="6" id="KW-0560">Oxidoreductase</keyword>
<dbReference type="InterPro" id="IPR024910">
    <property type="entry name" value="Enoyl-CoA_Rdtase_cat_dom"/>
</dbReference>
<evidence type="ECO:0000256" key="1">
    <source>
        <dbReference type="ARBA" id="ARBA00005189"/>
    </source>
</evidence>
<organism evidence="14 15">
    <name type="scientific">Ruoffia tabacinasalis</name>
    <dbReference type="NCBI Taxonomy" id="87458"/>
    <lineage>
        <taxon>Bacteria</taxon>
        <taxon>Bacillati</taxon>
        <taxon>Bacillota</taxon>
        <taxon>Bacilli</taxon>
        <taxon>Lactobacillales</taxon>
        <taxon>Aerococcaceae</taxon>
        <taxon>Ruoffia</taxon>
    </lineage>
</organism>
<accession>A0A5R9DUF1</accession>
<evidence type="ECO:0000256" key="3">
    <source>
        <dbReference type="ARBA" id="ARBA00011983"/>
    </source>
</evidence>
<dbReference type="EMBL" id="VBSP01000041">
    <property type="protein sequence ID" value="TLQ39982.1"/>
    <property type="molecule type" value="Genomic_DNA"/>
</dbReference>
<dbReference type="Gene3D" id="3.40.50.720">
    <property type="entry name" value="NAD(P)-binding Rossmann-like Domain"/>
    <property type="match status" value="1"/>
</dbReference>
<dbReference type="PANTHER" id="PTHR37480:SF1">
    <property type="entry name" value="ENOYL-[ACYL-CARRIER-PROTEIN] REDUCTASE [NADH]"/>
    <property type="match status" value="1"/>
</dbReference>
<keyword evidence="5" id="KW-0276">Fatty acid metabolism</keyword>
<dbReference type="GO" id="GO:0051287">
    <property type="term" value="F:NAD binding"/>
    <property type="evidence" value="ECO:0007669"/>
    <property type="project" value="TreeGrafter"/>
</dbReference>
<evidence type="ECO:0000313" key="15">
    <source>
        <dbReference type="Proteomes" id="UP000306420"/>
    </source>
</evidence>
<gene>
    <name evidence="14" type="ORF">FEZ33_09695</name>
</gene>
<evidence type="ECO:0000256" key="9">
    <source>
        <dbReference type="ARBA" id="ARBA00023160"/>
    </source>
</evidence>
<keyword evidence="9" id="KW-0275">Fatty acid biosynthesis</keyword>
<evidence type="ECO:0000259" key="13">
    <source>
        <dbReference type="Pfam" id="PF12242"/>
    </source>
</evidence>
<evidence type="ECO:0000256" key="10">
    <source>
        <dbReference type="ARBA" id="ARBA00048302"/>
    </source>
</evidence>
<comment type="subunit">
    <text evidence="2">Monomer.</text>
</comment>
<feature type="domain" description="Trans-2-enoyl-CoA reductase catalytic" evidence="12">
    <location>
        <begin position="83"/>
        <end position="318"/>
    </location>
</feature>
<protein>
    <recommendedName>
        <fullName evidence="3">trans-2-enoyl-CoA reductase (NAD(+))</fullName>
        <ecNumber evidence="3">1.3.1.44</ecNumber>
    </recommendedName>
</protein>
<dbReference type="InterPro" id="IPR050048">
    <property type="entry name" value="FabV-like_NADH_b"/>
</dbReference>
<dbReference type="NCBIfam" id="NF043048">
    <property type="entry name" value="EnoyACPredFabV"/>
    <property type="match status" value="1"/>
</dbReference>
<dbReference type="GO" id="GO:0006633">
    <property type="term" value="P:fatty acid biosynthetic process"/>
    <property type="evidence" value="ECO:0007669"/>
    <property type="project" value="UniProtKB-KW"/>
</dbReference>
<evidence type="ECO:0000256" key="4">
    <source>
        <dbReference type="ARBA" id="ARBA00022516"/>
    </source>
</evidence>
<dbReference type="OrthoDB" id="9802260at2"/>
<keyword evidence="7" id="KW-0520">NAD</keyword>
<comment type="caution">
    <text evidence="14">The sequence shown here is derived from an EMBL/GenBank/DDBJ whole genome shotgun (WGS) entry which is preliminary data.</text>
</comment>
<evidence type="ECO:0000259" key="12">
    <source>
        <dbReference type="Pfam" id="PF12241"/>
    </source>
</evidence>
<evidence type="ECO:0000256" key="5">
    <source>
        <dbReference type="ARBA" id="ARBA00022832"/>
    </source>
</evidence>
<comment type="pathway">
    <text evidence="1">Lipid metabolism.</text>
</comment>
<sequence length="400" mass="44686">MKFEHKMRGNVSFGINPIGCKQEVNNQIDFVKEQDSYEGPKKVLIIGASSSYGLATRISLAFGANADTIGVSFEKGPKSEKNLGTAGWYNNIYFKQAAEAEDLIAKNFVQDAFSHETKQDVIKYIKEEFGGKVDLVVYSLASSVRTDPDTGERFNSVIKSIDQTVVGPNVNIQKQEFFEHVLEPATEEEIADTVKVMGGEDWQLWMEALKEAGVLEEDVLTVNYSYLGSDLNRPYYGDGTLGQAKADCEVKADNINELLTDINGKATIVVATAVTTKASSVIPFFPVYCMGLYRIMADNGTHETPIMHQDRIYRDMLYGNNAEYDDKGRLRPDSWELDPEVQKEAETLIHTINEDNFTSDKTGYSIFMKEYLNLAGFDVDGYNEAEGEETTLDDLLALEF</sequence>
<dbReference type="AlphaFoldDB" id="A0A5R9DUF1"/>
<dbReference type="Pfam" id="PF12242">
    <property type="entry name" value="Eno-Rase_NADH_b"/>
    <property type="match status" value="1"/>
</dbReference>
<dbReference type="Pfam" id="PF12241">
    <property type="entry name" value="Enoyl_reductase"/>
    <property type="match status" value="1"/>
</dbReference>
<comment type="catalytic activity">
    <reaction evidence="10">
        <text>a 2,3-saturated acyl-CoA + NAD(+) = a (2E)-enoyl-CoA + NADH + H(+)</text>
        <dbReference type="Rhea" id="RHEA:18177"/>
        <dbReference type="ChEBI" id="CHEBI:15378"/>
        <dbReference type="ChEBI" id="CHEBI:57540"/>
        <dbReference type="ChEBI" id="CHEBI:57945"/>
        <dbReference type="ChEBI" id="CHEBI:58856"/>
        <dbReference type="ChEBI" id="CHEBI:65111"/>
        <dbReference type="EC" id="1.3.1.44"/>
    </reaction>
</comment>
<evidence type="ECO:0000256" key="8">
    <source>
        <dbReference type="ARBA" id="ARBA00023098"/>
    </source>
</evidence>